<sequence>MGKFLLFGILWLLTGNPFISLLIILVVIYLLDRRFIGIFPSVTRPFQVNSRIRRLKQSLRLNPHNTSNKRELSRLLMEKKRFREAVPYLEEALTAIPDSAEIRAELGRCHLKLGEKNRGEELILEALEIDPRVQYGEPYLRLGEALSDSDRSKALSYLEQFKGINSSSCEAYYRLGRLYSQLDRREESRKSYQEAIDIYRSLPKYKKRSERRWALRSSFRMGLLPSASRK</sequence>
<dbReference type="AlphaFoldDB" id="A0A235B3U3"/>
<feature type="repeat" description="TPR" evidence="1">
    <location>
        <begin position="169"/>
        <end position="202"/>
    </location>
</feature>
<feature type="transmembrane region" description="Helical" evidence="2">
    <location>
        <begin position="6"/>
        <end position="31"/>
    </location>
</feature>
<name>A0A235B3U3_9BACL</name>
<dbReference type="Proteomes" id="UP000215459">
    <property type="component" value="Unassembled WGS sequence"/>
</dbReference>
<accession>A0A235B3U3</accession>
<dbReference type="EMBL" id="NOWF01000008">
    <property type="protein sequence ID" value="OYD06892.1"/>
    <property type="molecule type" value="Genomic_DNA"/>
</dbReference>
<dbReference type="Pfam" id="PF14559">
    <property type="entry name" value="TPR_19"/>
    <property type="match status" value="1"/>
</dbReference>
<evidence type="ECO:0000256" key="1">
    <source>
        <dbReference type="PROSITE-ProRule" id="PRU00339"/>
    </source>
</evidence>
<feature type="repeat" description="TPR" evidence="1">
    <location>
        <begin position="100"/>
        <end position="133"/>
    </location>
</feature>
<reference evidence="3 4" key="1">
    <citation type="submission" date="2017-07" db="EMBL/GenBank/DDBJ databases">
        <title>The genome sequence of Paludifilum halophilum highlights mechanisms for microbial adaptation to high salt environemnts.</title>
        <authorList>
            <person name="Belbahri L."/>
        </authorList>
    </citation>
    <scope>NUCLEOTIDE SEQUENCE [LARGE SCALE GENOMIC DNA]</scope>
    <source>
        <strain evidence="3 4">DSM 102817</strain>
    </source>
</reference>
<evidence type="ECO:0000256" key="2">
    <source>
        <dbReference type="SAM" id="Phobius"/>
    </source>
</evidence>
<dbReference type="InterPro" id="IPR011990">
    <property type="entry name" value="TPR-like_helical_dom_sf"/>
</dbReference>
<dbReference type="PROSITE" id="PS50005">
    <property type="entry name" value="TPR"/>
    <property type="match status" value="2"/>
</dbReference>
<proteinExistence type="predicted"/>
<dbReference type="SUPFAM" id="SSF48452">
    <property type="entry name" value="TPR-like"/>
    <property type="match status" value="1"/>
</dbReference>
<gene>
    <name evidence="3" type="ORF">CHM34_13190</name>
</gene>
<dbReference type="Pfam" id="PF13181">
    <property type="entry name" value="TPR_8"/>
    <property type="match status" value="1"/>
</dbReference>
<evidence type="ECO:0000313" key="3">
    <source>
        <dbReference type="EMBL" id="OYD06892.1"/>
    </source>
</evidence>
<keyword evidence="2" id="KW-0472">Membrane</keyword>
<dbReference type="SMART" id="SM00028">
    <property type="entry name" value="TPR"/>
    <property type="match status" value="3"/>
</dbReference>
<dbReference type="RefSeq" id="WP_094265091.1">
    <property type="nucleotide sequence ID" value="NZ_NOWF01000008.1"/>
</dbReference>
<dbReference type="PANTHER" id="PTHR12558:SF13">
    <property type="entry name" value="CELL DIVISION CYCLE PROTEIN 27 HOMOLOG"/>
    <property type="match status" value="1"/>
</dbReference>
<organism evidence="3 4">
    <name type="scientific">Paludifilum halophilum</name>
    <dbReference type="NCBI Taxonomy" id="1642702"/>
    <lineage>
        <taxon>Bacteria</taxon>
        <taxon>Bacillati</taxon>
        <taxon>Bacillota</taxon>
        <taxon>Bacilli</taxon>
        <taxon>Bacillales</taxon>
        <taxon>Thermoactinomycetaceae</taxon>
        <taxon>Paludifilum</taxon>
    </lineage>
</organism>
<comment type="caution">
    <text evidence="3">The sequence shown here is derived from an EMBL/GenBank/DDBJ whole genome shotgun (WGS) entry which is preliminary data.</text>
</comment>
<dbReference type="InterPro" id="IPR019734">
    <property type="entry name" value="TPR_rpt"/>
</dbReference>
<keyword evidence="2" id="KW-0812">Transmembrane</keyword>
<evidence type="ECO:0000313" key="4">
    <source>
        <dbReference type="Proteomes" id="UP000215459"/>
    </source>
</evidence>
<dbReference type="OrthoDB" id="2658060at2"/>
<dbReference type="PANTHER" id="PTHR12558">
    <property type="entry name" value="CELL DIVISION CYCLE 16,23,27"/>
    <property type="match status" value="1"/>
</dbReference>
<keyword evidence="4" id="KW-1185">Reference proteome</keyword>
<protein>
    <submittedName>
        <fullName evidence="3">Uncharacterized protein</fullName>
    </submittedName>
</protein>
<keyword evidence="2" id="KW-1133">Transmembrane helix</keyword>
<keyword evidence="1" id="KW-0802">TPR repeat</keyword>
<dbReference type="Gene3D" id="1.25.40.10">
    <property type="entry name" value="Tetratricopeptide repeat domain"/>
    <property type="match status" value="2"/>
</dbReference>